<protein>
    <submittedName>
        <fullName evidence="2">Uncharacterized protein</fullName>
    </submittedName>
</protein>
<reference evidence="2" key="2">
    <citation type="journal article" date="2022" name="Microbiol. Resour. Announc.">
        <title>Metagenome Sequencing to Explore Phylogenomics of Terrestrial Cyanobacteria.</title>
        <authorList>
            <person name="Ward R.D."/>
            <person name="Stajich J.E."/>
            <person name="Johansen J.R."/>
            <person name="Huntemann M."/>
            <person name="Clum A."/>
            <person name="Foster B."/>
            <person name="Foster B."/>
            <person name="Roux S."/>
            <person name="Palaniappan K."/>
            <person name="Varghese N."/>
            <person name="Mukherjee S."/>
            <person name="Reddy T.B.K."/>
            <person name="Daum C."/>
            <person name="Copeland A."/>
            <person name="Chen I.A."/>
            <person name="Ivanova N.N."/>
            <person name="Kyrpides N.C."/>
            <person name="Shapiro N."/>
            <person name="Eloe-Fadrosh E.A."/>
            <person name="Pietrasiak N."/>
        </authorList>
    </citation>
    <scope>NUCLEOTIDE SEQUENCE</scope>
    <source>
        <strain evidence="2">UHER 2000/2452</strain>
    </source>
</reference>
<dbReference type="AlphaFoldDB" id="A0A951UQK2"/>
<feature type="signal peptide" evidence="1">
    <location>
        <begin position="1"/>
        <end position="24"/>
    </location>
</feature>
<keyword evidence="1" id="KW-0732">Signal</keyword>
<feature type="chain" id="PRO_5037876557" evidence="1">
    <location>
        <begin position="25"/>
        <end position="56"/>
    </location>
</feature>
<organism evidence="2 3">
    <name type="scientific">Drouetiella hepatica Uher 2000/2452</name>
    <dbReference type="NCBI Taxonomy" id="904376"/>
    <lineage>
        <taxon>Bacteria</taxon>
        <taxon>Bacillati</taxon>
        <taxon>Cyanobacteriota</taxon>
        <taxon>Cyanophyceae</taxon>
        <taxon>Oculatellales</taxon>
        <taxon>Oculatellaceae</taxon>
        <taxon>Drouetiella</taxon>
    </lineage>
</organism>
<dbReference type="Proteomes" id="UP000757435">
    <property type="component" value="Unassembled WGS sequence"/>
</dbReference>
<proteinExistence type="predicted"/>
<comment type="caution">
    <text evidence="2">The sequence shown here is derived from an EMBL/GenBank/DDBJ whole genome shotgun (WGS) entry which is preliminary data.</text>
</comment>
<gene>
    <name evidence="2" type="ORF">KME15_17745</name>
</gene>
<evidence type="ECO:0000256" key="1">
    <source>
        <dbReference type="SAM" id="SignalP"/>
    </source>
</evidence>
<evidence type="ECO:0000313" key="2">
    <source>
        <dbReference type="EMBL" id="MBW4660518.1"/>
    </source>
</evidence>
<reference evidence="2" key="1">
    <citation type="submission" date="2021-05" db="EMBL/GenBank/DDBJ databases">
        <authorList>
            <person name="Pietrasiak N."/>
            <person name="Ward R."/>
            <person name="Stajich J.E."/>
            <person name="Kurbessoian T."/>
        </authorList>
    </citation>
    <scope>NUCLEOTIDE SEQUENCE</scope>
    <source>
        <strain evidence="2">UHER 2000/2452</strain>
    </source>
</reference>
<evidence type="ECO:0000313" key="3">
    <source>
        <dbReference type="Proteomes" id="UP000757435"/>
    </source>
</evidence>
<accession>A0A951UQK2</accession>
<name>A0A951UQK2_9CYAN</name>
<dbReference type="EMBL" id="JAHHHD010000022">
    <property type="protein sequence ID" value="MBW4660518.1"/>
    <property type="molecule type" value="Genomic_DNA"/>
</dbReference>
<sequence>MRHSKLAALLITLALATTPQIAQAQSVDQLFQQGNAAQNAGRYAEAETDLATGDPF</sequence>